<dbReference type="Proteomes" id="UP000789706">
    <property type="component" value="Unassembled WGS sequence"/>
</dbReference>
<organism evidence="2 3">
    <name type="scientific">Diversispora eburnea</name>
    <dbReference type="NCBI Taxonomy" id="1213867"/>
    <lineage>
        <taxon>Eukaryota</taxon>
        <taxon>Fungi</taxon>
        <taxon>Fungi incertae sedis</taxon>
        <taxon>Mucoromycota</taxon>
        <taxon>Glomeromycotina</taxon>
        <taxon>Glomeromycetes</taxon>
        <taxon>Diversisporales</taxon>
        <taxon>Diversisporaceae</taxon>
        <taxon>Diversispora</taxon>
    </lineage>
</organism>
<sequence length="153" mass="17778">MKNKYDTNGTRTRSTKRRANSDDVKMTKKVATFKRSQTRKDKKNDKKEANDVRISQQDTIYIVSNTVMQAKIPLKILAQREFSLPQSIFGEMMRNRVTTFIVPDTAMPTGPRKSKRSALAFGSRIPSKILIKREFFLPKSIFEKMMKEREAVR</sequence>
<name>A0A9N8YMI7_9GLOM</name>
<evidence type="ECO:0000313" key="3">
    <source>
        <dbReference type="Proteomes" id="UP000789706"/>
    </source>
</evidence>
<feature type="compositionally biased region" description="Basic residues" evidence="1">
    <location>
        <begin position="27"/>
        <end position="37"/>
    </location>
</feature>
<feature type="compositionally biased region" description="Basic and acidic residues" evidence="1">
    <location>
        <begin position="38"/>
        <end position="50"/>
    </location>
</feature>
<dbReference type="OrthoDB" id="2555515at2759"/>
<dbReference type="EMBL" id="CAJVPK010000019">
    <property type="protein sequence ID" value="CAG8433785.1"/>
    <property type="molecule type" value="Genomic_DNA"/>
</dbReference>
<dbReference type="AlphaFoldDB" id="A0A9N8YMI7"/>
<reference evidence="2" key="1">
    <citation type="submission" date="2021-06" db="EMBL/GenBank/DDBJ databases">
        <authorList>
            <person name="Kallberg Y."/>
            <person name="Tangrot J."/>
            <person name="Rosling A."/>
        </authorList>
    </citation>
    <scope>NUCLEOTIDE SEQUENCE</scope>
    <source>
        <strain evidence="2">AZ414A</strain>
    </source>
</reference>
<keyword evidence="3" id="KW-1185">Reference proteome</keyword>
<feature type="compositionally biased region" description="Polar residues" evidence="1">
    <location>
        <begin position="1"/>
        <end position="12"/>
    </location>
</feature>
<proteinExistence type="predicted"/>
<feature type="region of interest" description="Disordered" evidence="1">
    <location>
        <begin position="1"/>
        <end position="50"/>
    </location>
</feature>
<comment type="caution">
    <text evidence="2">The sequence shown here is derived from an EMBL/GenBank/DDBJ whole genome shotgun (WGS) entry which is preliminary data.</text>
</comment>
<evidence type="ECO:0000256" key="1">
    <source>
        <dbReference type="SAM" id="MobiDB-lite"/>
    </source>
</evidence>
<gene>
    <name evidence="2" type="ORF">DEBURN_LOCUS567</name>
</gene>
<accession>A0A9N8YMI7</accession>
<protein>
    <submittedName>
        <fullName evidence="2">11367_t:CDS:1</fullName>
    </submittedName>
</protein>
<evidence type="ECO:0000313" key="2">
    <source>
        <dbReference type="EMBL" id="CAG8433785.1"/>
    </source>
</evidence>